<protein>
    <recommendedName>
        <fullName evidence="2">GTP cyclohydrolase 1 type 2 homolog</fullName>
    </recommendedName>
</protein>
<dbReference type="PANTHER" id="PTHR13799:SF14">
    <property type="entry name" value="GTP CYCLOHYDROLASE 1 TYPE 2 HOMOLOG"/>
    <property type="match status" value="1"/>
</dbReference>
<keyword evidence="6" id="KW-1185">Reference proteome</keyword>
<keyword evidence="3 4" id="KW-0479">Metal-binding</keyword>
<feature type="binding site" evidence="4">
    <location>
        <position position="103"/>
    </location>
    <ligand>
        <name>a divalent metal cation</name>
        <dbReference type="ChEBI" id="CHEBI:60240"/>
        <label>1</label>
    </ligand>
</feature>
<evidence type="ECO:0000256" key="1">
    <source>
        <dbReference type="ARBA" id="ARBA00006964"/>
    </source>
</evidence>
<comment type="similarity">
    <text evidence="1">Belongs to the GTP cyclohydrolase I type 2/NIF3 family.</text>
</comment>
<accession>A0A9Q7AP28</accession>
<evidence type="ECO:0000313" key="6">
    <source>
        <dbReference type="Proteomes" id="UP000671879"/>
    </source>
</evidence>
<organism evidence="5 6">
    <name type="scientific">Aminithiophilus ramosus</name>
    <dbReference type="NCBI Taxonomy" id="3029084"/>
    <lineage>
        <taxon>Bacteria</taxon>
        <taxon>Thermotogati</taxon>
        <taxon>Synergistota</taxon>
        <taxon>Synergistia</taxon>
        <taxon>Synergistales</taxon>
        <taxon>Aminithiophilaceae</taxon>
        <taxon>Aminithiophilus</taxon>
    </lineage>
</organism>
<dbReference type="EMBL" id="CP072943">
    <property type="protein sequence ID" value="QTX32947.1"/>
    <property type="molecule type" value="Genomic_DNA"/>
</dbReference>
<gene>
    <name evidence="5" type="ORF">KAR29_03265</name>
</gene>
<dbReference type="RefSeq" id="WP_274374212.1">
    <property type="nucleotide sequence ID" value="NZ_CP072943.1"/>
</dbReference>
<proteinExistence type="inferred from homology"/>
<dbReference type="FunFam" id="3.40.1390.30:FF:000001">
    <property type="entry name" value="GTP cyclohydrolase 1 type 2"/>
    <property type="match status" value="1"/>
</dbReference>
<evidence type="ECO:0000256" key="3">
    <source>
        <dbReference type="ARBA" id="ARBA00022723"/>
    </source>
</evidence>
<dbReference type="GO" id="GO:0005737">
    <property type="term" value="C:cytoplasm"/>
    <property type="evidence" value="ECO:0007669"/>
    <property type="project" value="TreeGrafter"/>
</dbReference>
<dbReference type="InterPro" id="IPR002678">
    <property type="entry name" value="DUF34/NIF3"/>
</dbReference>
<dbReference type="PANTHER" id="PTHR13799">
    <property type="entry name" value="NGG1 INTERACTING FACTOR 3"/>
    <property type="match status" value="1"/>
</dbReference>
<feature type="binding site" evidence="4">
    <location>
        <position position="64"/>
    </location>
    <ligand>
        <name>a divalent metal cation</name>
        <dbReference type="ChEBI" id="CHEBI:60240"/>
        <label>2</label>
    </ligand>
</feature>
<dbReference type="AlphaFoldDB" id="A0A9Q7AP28"/>
<reference evidence="6" key="1">
    <citation type="submission" date="2021-04" db="EMBL/GenBank/DDBJ databases">
        <title>A novel Synergistetes isolate from a pyrite-forming mixed culture.</title>
        <authorList>
            <person name="Bunk B."/>
            <person name="Sproer C."/>
            <person name="Spring S."/>
            <person name="Pester M."/>
        </authorList>
    </citation>
    <scope>NUCLEOTIDE SEQUENCE [LARGE SCALE GENOMIC DNA]</scope>
    <source>
        <strain evidence="6">J.5.4.2-T.3.5.2</strain>
    </source>
</reference>
<sequence>MKVSEVERVLEEWLPARWAEAWDNVGLLVGHPSWEVKSPMVVLDVTEEAVRRAVAEGRTLLLSHHPLLFSPVRRLDFSTPSLRVAASALQARVALLAAHTNWDNAPDGVNVILARSLGLSDLRPLRRGPDDSWGVGVLGNLVSPEEPQAILDRLRRVWRLSWVHYYGPLKPIRSLALCGGSGADLYLEASIGGADLFVTADVKYHQVEAILAEGLALAVIDHGEMERVSLPALARGLASRMGCDVAVSDDRALPVPFGTVFPFFHDRGDGL</sequence>
<dbReference type="Pfam" id="PF01784">
    <property type="entry name" value="DUF34_NIF3"/>
    <property type="match status" value="1"/>
</dbReference>
<feature type="binding site" evidence="4">
    <location>
        <position position="222"/>
    </location>
    <ligand>
        <name>a divalent metal cation</name>
        <dbReference type="ChEBI" id="CHEBI:60240"/>
        <label>1</label>
    </ligand>
</feature>
<evidence type="ECO:0000256" key="4">
    <source>
        <dbReference type="PIRSR" id="PIRSR602678-1"/>
    </source>
</evidence>
<evidence type="ECO:0000313" key="5">
    <source>
        <dbReference type="EMBL" id="QTX32947.1"/>
    </source>
</evidence>
<feature type="binding site" evidence="4">
    <location>
        <position position="226"/>
    </location>
    <ligand>
        <name>a divalent metal cation</name>
        <dbReference type="ChEBI" id="CHEBI:60240"/>
        <label>1</label>
    </ligand>
</feature>
<name>A0A9Q7AP28_9BACT</name>
<dbReference type="Gene3D" id="3.40.1390.30">
    <property type="entry name" value="NIF3 (NGG1p interacting factor 3)-like"/>
    <property type="match status" value="2"/>
</dbReference>
<feature type="binding site" evidence="4">
    <location>
        <position position="65"/>
    </location>
    <ligand>
        <name>a divalent metal cation</name>
        <dbReference type="ChEBI" id="CHEBI:60240"/>
        <label>1</label>
    </ligand>
</feature>
<dbReference type="NCBIfam" id="TIGR00486">
    <property type="entry name" value="YbgI_SA1388"/>
    <property type="match status" value="1"/>
</dbReference>
<dbReference type="Proteomes" id="UP000671879">
    <property type="component" value="Chromosome"/>
</dbReference>
<dbReference type="GO" id="GO:0046872">
    <property type="term" value="F:metal ion binding"/>
    <property type="evidence" value="ECO:0007669"/>
    <property type="project" value="UniProtKB-KW"/>
</dbReference>
<dbReference type="InterPro" id="IPR036069">
    <property type="entry name" value="DUF34/NIF3_sf"/>
</dbReference>
<evidence type="ECO:0000256" key="2">
    <source>
        <dbReference type="ARBA" id="ARBA00022112"/>
    </source>
</evidence>
<dbReference type="KEGG" id="aram:KAR29_03265"/>
<dbReference type="SUPFAM" id="SSF102705">
    <property type="entry name" value="NIF3 (NGG1p interacting factor 3)-like"/>
    <property type="match status" value="1"/>
</dbReference>